<dbReference type="PRINTS" id="PR00364">
    <property type="entry name" value="DISEASERSIST"/>
</dbReference>
<dbReference type="AlphaFoldDB" id="A0A7K1V3J7"/>
<reference evidence="2 3" key="1">
    <citation type="submission" date="2019-12" db="EMBL/GenBank/DDBJ databases">
        <title>Nocardia sp. nov. ET3-3 isolated from soil.</title>
        <authorList>
            <person name="Kanchanasin P."/>
            <person name="Tanasupawat S."/>
            <person name="Yuki M."/>
            <person name="Kudo T."/>
        </authorList>
    </citation>
    <scope>NUCLEOTIDE SEQUENCE [LARGE SCALE GENOMIC DNA]</scope>
    <source>
        <strain evidence="2 3">ET3-3</strain>
    </source>
</reference>
<dbReference type="SUPFAM" id="SSF52540">
    <property type="entry name" value="P-loop containing nucleoside triphosphate hydrolases"/>
    <property type="match status" value="1"/>
</dbReference>
<dbReference type="SUPFAM" id="SSF48452">
    <property type="entry name" value="TPR-like"/>
    <property type="match status" value="3"/>
</dbReference>
<dbReference type="Proteomes" id="UP000466794">
    <property type="component" value="Unassembled WGS sequence"/>
</dbReference>
<keyword evidence="3" id="KW-1185">Reference proteome</keyword>
<dbReference type="PROSITE" id="PS50890">
    <property type="entry name" value="PUA"/>
    <property type="match status" value="1"/>
</dbReference>
<proteinExistence type="predicted"/>
<name>A0A7K1V3J7_9NOCA</name>
<dbReference type="EMBL" id="WRPP01000005">
    <property type="protein sequence ID" value="MVU81019.1"/>
    <property type="molecule type" value="Genomic_DNA"/>
</dbReference>
<evidence type="ECO:0000313" key="3">
    <source>
        <dbReference type="Proteomes" id="UP000466794"/>
    </source>
</evidence>
<evidence type="ECO:0000259" key="1">
    <source>
        <dbReference type="Pfam" id="PF00931"/>
    </source>
</evidence>
<dbReference type="PANTHER" id="PTHR47691:SF3">
    <property type="entry name" value="HTH-TYPE TRANSCRIPTIONAL REGULATOR RV0890C-RELATED"/>
    <property type="match status" value="1"/>
</dbReference>
<dbReference type="InterPro" id="IPR019734">
    <property type="entry name" value="TPR_rpt"/>
</dbReference>
<dbReference type="InterPro" id="IPR002182">
    <property type="entry name" value="NB-ARC"/>
</dbReference>
<protein>
    <submittedName>
        <fullName evidence="2">Tetratricopeptide repeat protein</fullName>
    </submittedName>
</protein>
<dbReference type="Pfam" id="PF00931">
    <property type="entry name" value="NB-ARC"/>
    <property type="match status" value="1"/>
</dbReference>
<dbReference type="InterPro" id="IPR027417">
    <property type="entry name" value="P-loop_NTPase"/>
</dbReference>
<gene>
    <name evidence="2" type="ORF">GPX89_27690</name>
</gene>
<dbReference type="Gene3D" id="3.40.50.300">
    <property type="entry name" value="P-loop containing nucleotide triphosphate hydrolases"/>
    <property type="match status" value="1"/>
</dbReference>
<accession>A0A7K1V3J7</accession>
<dbReference type="Pfam" id="PF13424">
    <property type="entry name" value="TPR_12"/>
    <property type="match status" value="2"/>
</dbReference>
<dbReference type="GO" id="GO:0043531">
    <property type="term" value="F:ADP binding"/>
    <property type="evidence" value="ECO:0007669"/>
    <property type="project" value="InterPro"/>
</dbReference>
<dbReference type="SMART" id="SM00028">
    <property type="entry name" value="TPR"/>
    <property type="match status" value="6"/>
</dbReference>
<dbReference type="PANTHER" id="PTHR47691">
    <property type="entry name" value="REGULATOR-RELATED"/>
    <property type="match status" value="1"/>
</dbReference>
<dbReference type="Gene3D" id="1.25.40.10">
    <property type="entry name" value="Tetratricopeptide repeat domain"/>
    <property type="match status" value="3"/>
</dbReference>
<feature type="domain" description="NB-ARC" evidence="1">
    <location>
        <begin position="167"/>
        <end position="314"/>
    </location>
</feature>
<dbReference type="RefSeq" id="WP_157390542.1">
    <property type="nucleotide sequence ID" value="NZ_WRPP01000005.1"/>
</dbReference>
<comment type="caution">
    <text evidence="2">The sequence shown here is derived from an EMBL/GenBank/DDBJ whole genome shotgun (WGS) entry which is preliminary data.</text>
</comment>
<dbReference type="InterPro" id="IPR011990">
    <property type="entry name" value="TPR-like_helical_dom_sf"/>
</dbReference>
<evidence type="ECO:0000313" key="2">
    <source>
        <dbReference type="EMBL" id="MVU81019.1"/>
    </source>
</evidence>
<sequence length="1006" mass="110153">MVGARRGESGSARVLFARRLVELFEAAGKPTLEQVVRITGERVRGARRPRTDKVVTVQRISDWRAGRAVPGQFESVSPVLVTLFALAKSRSGTVSDELVDPRAWERCWKAAVGEAGTPIRRAQSAREPVPGPVATRTLPRDVITFVGRDEQLGRIVRAAAPGRVVSVHAIDGMPGIGKTALVIRAAHLVSDRFPDGRYFVEFNSHVPGLAPADPFHVLERLLSDLGVDPRHIPNSLERRRDLWRDRLAGRRVLLVFDDVGDHAQIEPLLPPGQDSLVLVTSRRRLIGLEGSTPMPLDCLTPDAAIEMFWKLAHRDPVEDDAAAVAEVVRLCGFLPLAIVVLAGRFAHRPTWTVADLAAELSTAHDRLTELGAGRRAVRAAFATSYEALSPLRQFMFRRLALHPGPDLDAFAAAALAAVPVAETRRCLDALYIDHLIEEVAPGRYRFHDLLREFARELAHSDPAEENAAALERLLDYYVDASRRVGRLMPPVAGGDSTATGLPEARLTDVAALAWMRAERQNLLACLTYAASKDQMTRVIQLTGALAEELRLHGPWQIGIAYSQRAAVARHTMNDFDAQTLALKDLAPLGYLADGYLLAADLLHRRLADHSGLEPRLKALALQCLGRTRLLAGQFDAAIEPLSQAIDFIRATGDPVWEGFALNFLGWAYHLIGDYRTAKDLIRRGMAIHIGNAHAMGEAVSRMNLGWIWCLERRHPESIEQLLLAEATFRRLARRSDEAFAILIRAWNLHMMGDYTEVDEPMNRVRELYRAVGNRSGEAFILSNLSATRMVAGDHDEAIRMLHDTRTFYEQLGNRSGVASALNNLGAAQCHVGDYAAAEELIGQALEIYEAVGNRTGESEARANLGWVRHCRGDDPAADELLHRALTTSRAIQHHTGEAETLIRIAACAEALGNTDRALATYDEAARLATRIASPLELARALHGSARCLYSLGDHDRARAALAEALPRYHLLCAIETDAAAALLDELEGHLAVVDGVDGAVDGGGVV</sequence>
<organism evidence="2 3">
    <name type="scientific">Nocardia terrae</name>
    <dbReference type="NCBI Taxonomy" id="2675851"/>
    <lineage>
        <taxon>Bacteria</taxon>
        <taxon>Bacillati</taxon>
        <taxon>Actinomycetota</taxon>
        <taxon>Actinomycetes</taxon>
        <taxon>Mycobacteriales</taxon>
        <taxon>Nocardiaceae</taxon>
        <taxon>Nocardia</taxon>
    </lineage>
</organism>